<gene>
    <name evidence="1" type="ORF">PPRIM_AZ9-3.1.T0270289</name>
</gene>
<dbReference type="OMA" id="FSFFHMR"/>
<organism evidence="1 2">
    <name type="scientific">Paramecium primaurelia</name>
    <dbReference type="NCBI Taxonomy" id="5886"/>
    <lineage>
        <taxon>Eukaryota</taxon>
        <taxon>Sar</taxon>
        <taxon>Alveolata</taxon>
        <taxon>Ciliophora</taxon>
        <taxon>Intramacronucleata</taxon>
        <taxon>Oligohymenophorea</taxon>
        <taxon>Peniculida</taxon>
        <taxon>Parameciidae</taxon>
        <taxon>Paramecium</taxon>
    </lineage>
</organism>
<proteinExistence type="predicted"/>
<reference evidence="1" key="1">
    <citation type="submission" date="2021-01" db="EMBL/GenBank/DDBJ databases">
        <authorList>
            <consortium name="Genoscope - CEA"/>
            <person name="William W."/>
        </authorList>
    </citation>
    <scope>NUCLEOTIDE SEQUENCE</scope>
</reference>
<evidence type="ECO:0000313" key="2">
    <source>
        <dbReference type="Proteomes" id="UP000688137"/>
    </source>
</evidence>
<name>A0A8S1KZ54_PARPR</name>
<keyword evidence="2" id="KW-1185">Reference proteome</keyword>
<dbReference type="Proteomes" id="UP000688137">
    <property type="component" value="Unassembled WGS sequence"/>
</dbReference>
<accession>A0A8S1KZ54</accession>
<comment type="caution">
    <text evidence="1">The sequence shown here is derived from an EMBL/GenBank/DDBJ whole genome shotgun (WGS) entry which is preliminary data.</text>
</comment>
<evidence type="ECO:0000313" key="1">
    <source>
        <dbReference type="EMBL" id="CAD8058573.1"/>
    </source>
</evidence>
<protein>
    <submittedName>
        <fullName evidence="1">Uncharacterized protein</fullName>
    </submittedName>
</protein>
<sequence length="129" mass="14966">MQPSVLNTSNSSFRLIKSKIVKRTICHGACIEEQDSKLQLNKSKKYNGIESTYSTKNISTYLNEDNNKYRQPKFKPTLDQDAAKRFSFFHMRQKSSDKFQIQQTKIVTKQVVAELRSTLNRVRSSKSII</sequence>
<dbReference type="AlphaFoldDB" id="A0A8S1KZ54"/>
<dbReference type="EMBL" id="CAJJDM010000026">
    <property type="protein sequence ID" value="CAD8058573.1"/>
    <property type="molecule type" value="Genomic_DNA"/>
</dbReference>